<evidence type="ECO:0000313" key="1">
    <source>
        <dbReference type="EMBL" id="VDO87669.1"/>
    </source>
</evidence>
<protein>
    <submittedName>
        <fullName evidence="1">Uncharacterized protein</fullName>
    </submittedName>
</protein>
<gene>
    <name evidence="1" type="ORF">SMRZ_LOCUS9770</name>
</gene>
<sequence>MVVGGSQQETLYIGFVLHDSRQQDVPVILRVLILLDGFDPVSYSFTVRDVYIFNIYFSFYRMIFVFSMLVKEIETMKRSKLDSY</sequence>
<name>A0A183M145_9TREM</name>
<organism evidence="1 2">
    <name type="scientific">Schistosoma margrebowiei</name>
    <dbReference type="NCBI Taxonomy" id="48269"/>
    <lineage>
        <taxon>Eukaryota</taxon>
        <taxon>Metazoa</taxon>
        <taxon>Spiralia</taxon>
        <taxon>Lophotrochozoa</taxon>
        <taxon>Platyhelminthes</taxon>
        <taxon>Trematoda</taxon>
        <taxon>Digenea</taxon>
        <taxon>Strigeidida</taxon>
        <taxon>Schistosomatoidea</taxon>
        <taxon>Schistosomatidae</taxon>
        <taxon>Schistosoma</taxon>
    </lineage>
</organism>
<accession>A0A183M145</accession>
<keyword evidence="2" id="KW-1185">Reference proteome</keyword>
<proteinExistence type="predicted"/>
<reference evidence="1 2" key="1">
    <citation type="submission" date="2018-11" db="EMBL/GenBank/DDBJ databases">
        <authorList>
            <consortium name="Pathogen Informatics"/>
        </authorList>
    </citation>
    <scope>NUCLEOTIDE SEQUENCE [LARGE SCALE GENOMIC DNA]</scope>
    <source>
        <strain evidence="1 2">Zambia</strain>
    </source>
</reference>
<dbReference type="AlphaFoldDB" id="A0A183M145"/>
<evidence type="ECO:0000313" key="2">
    <source>
        <dbReference type="Proteomes" id="UP000277204"/>
    </source>
</evidence>
<dbReference type="Proteomes" id="UP000277204">
    <property type="component" value="Unassembled WGS sequence"/>
</dbReference>
<dbReference type="EMBL" id="UZAI01004752">
    <property type="protein sequence ID" value="VDO87669.1"/>
    <property type="molecule type" value="Genomic_DNA"/>
</dbReference>